<proteinExistence type="inferred from homology"/>
<protein>
    <recommendedName>
        <fullName evidence="5">Cell division protein SepF</fullName>
    </recommendedName>
</protein>
<comment type="similarity">
    <text evidence="5">Belongs to the SepF family.</text>
</comment>
<feature type="region of interest" description="Disordered" evidence="6">
    <location>
        <begin position="161"/>
        <end position="183"/>
    </location>
</feature>
<evidence type="ECO:0000256" key="2">
    <source>
        <dbReference type="ARBA" id="ARBA00023210"/>
    </source>
</evidence>
<accession>A0ABD4T8R8</accession>
<keyword evidence="5" id="KW-0963">Cytoplasm</keyword>
<keyword evidence="1 5" id="KW-0132">Cell division</keyword>
<dbReference type="InterPro" id="IPR023052">
    <property type="entry name" value="Cell_div_SepF"/>
</dbReference>
<dbReference type="InterPro" id="IPR007561">
    <property type="entry name" value="Cell_div_SepF/SepF-rel"/>
</dbReference>
<dbReference type="PANTHER" id="PTHR35798:SF1">
    <property type="entry name" value="CELL DIVISION PROTEIN SEPF"/>
    <property type="match status" value="1"/>
</dbReference>
<dbReference type="GO" id="GO:0005737">
    <property type="term" value="C:cytoplasm"/>
    <property type="evidence" value="ECO:0007669"/>
    <property type="project" value="UniProtKB-SubCell"/>
</dbReference>
<dbReference type="HAMAP" id="MF_01197">
    <property type="entry name" value="SepF"/>
    <property type="match status" value="1"/>
</dbReference>
<evidence type="ECO:0000256" key="4">
    <source>
        <dbReference type="ARBA" id="ARBA00044936"/>
    </source>
</evidence>
<evidence type="ECO:0000313" key="7">
    <source>
        <dbReference type="EMBL" id="MCM1985041.1"/>
    </source>
</evidence>
<dbReference type="PANTHER" id="PTHR35798">
    <property type="entry name" value="CELL DIVISION PROTEIN SEPF"/>
    <property type="match status" value="1"/>
</dbReference>
<dbReference type="Proteomes" id="UP000031561">
    <property type="component" value="Unassembled WGS sequence"/>
</dbReference>
<evidence type="ECO:0000256" key="5">
    <source>
        <dbReference type="HAMAP-Rule" id="MF_01197"/>
    </source>
</evidence>
<evidence type="ECO:0000256" key="3">
    <source>
        <dbReference type="ARBA" id="ARBA00023306"/>
    </source>
</evidence>
<keyword evidence="8" id="KW-1185">Reference proteome</keyword>
<evidence type="ECO:0000256" key="6">
    <source>
        <dbReference type="SAM" id="MobiDB-lite"/>
    </source>
</evidence>
<comment type="subcellular location">
    <subcellularLocation>
        <location evidence="5">Cytoplasm</location>
    </subcellularLocation>
    <text evidence="5">Localizes to the division site, in a FtsZ-dependent manner.</text>
</comment>
<dbReference type="RefSeq" id="WP_166277709.1">
    <property type="nucleotide sequence ID" value="NZ_JTHE03000109.1"/>
</dbReference>
<sequence>MSNLFGKIRDFVGLPGAEEYDEYEYDDEMMAEDGYEEEYEDVLQPIMAEERETPASSTPADSPSKLDNVVGMPGTGRFWSGAASEVLVMEPKSFEEMPRVIQALRDRKSVVLNLTMMDAVQAQRAVDFVAGATFTIDGHQERVGESIFLFTPNCVQVRTQATPPQSGTVHPAPQAPATSNISTTSWQNDLVMSQIAQ</sequence>
<dbReference type="Pfam" id="PF04472">
    <property type="entry name" value="SepF"/>
    <property type="match status" value="1"/>
</dbReference>
<dbReference type="AlphaFoldDB" id="A0ABD4T8R8"/>
<evidence type="ECO:0000313" key="8">
    <source>
        <dbReference type="Proteomes" id="UP000031561"/>
    </source>
</evidence>
<dbReference type="GO" id="GO:0000917">
    <property type="term" value="P:division septum assembly"/>
    <property type="evidence" value="ECO:0007669"/>
    <property type="project" value="UniProtKB-KW"/>
</dbReference>
<dbReference type="Gene3D" id="3.30.110.150">
    <property type="entry name" value="SepF-like protein"/>
    <property type="match status" value="1"/>
</dbReference>
<gene>
    <name evidence="5" type="primary">sepF</name>
    <name evidence="7" type="ORF">QQ91_0019655</name>
</gene>
<dbReference type="GO" id="GO:0043093">
    <property type="term" value="P:FtsZ-dependent cytokinesis"/>
    <property type="evidence" value="ECO:0007669"/>
    <property type="project" value="UniProtKB-UniRule"/>
</dbReference>
<name>A0ABD4T8R8_9CYAN</name>
<dbReference type="InterPro" id="IPR038594">
    <property type="entry name" value="SepF-like_sf"/>
</dbReference>
<comment type="function">
    <text evidence="4 5">Cell division protein that is part of the divisome complex and is recruited early to the Z-ring. Probably stimulates Z-ring formation, perhaps through the cross-linking of FtsZ protofilaments. Its function overlaps with FtsA.</text>
</comment>
<keyword evidence="2 5" id="KW-0717">Septation</keyword>
<organism evidence="7 8">
    <name type="scientific">Lyngbya confervoides BDU141951</name>
    <dbReference type="NCBI Taxonomy" id="1574623"/>
    <lineage>
        <taxon>Bacteria</taxon>
        <taxon>Bacillati</taxon>
        <taxon>Cyanobacteriota</taxon>
        <taxon>Cyanophyceae</taxon>
        <taxon>Oscillatoriophycideae</taxon>
        <taxon>Oscillatoriales</taxon>
        <taxon>Microcoleaceae</taxon>
        <taxon>Lyngbya</taxon>
    </lineage>
</organism>
<evidence type="ECO:0000256" key="1">
    <source>
        <dbReference type="ARBA" id="ARBA00022618"/>
    </source>
</evidence>
<dbReference type="EMBL" id="JTHE03000109">
    <property type="protein sequence ID" value="MCM1985041.1"/>
    <property type="molecule type" value="Genomic_DNA"/>
</dbReference>
<keyword evidence="3 5" id="KW-0131">Cell cycle</keyword>
<comment type="subunit">
    <text evidence="5">Homodimer. Interacts with FtsZ.</text>
</comment>
<reference evidence="7 8" key="1">
    <citation type="journal article" date="2015" name="Genome Announc.">
        <title>Draft Genome Sequence of Filamentous Marine Cyanobacterium Lyngbya confervoides Strain BDU141951.</title>
        <authorList>
            <person name="Chandrababunaidu M.M."/>
            <person name="Sen D."/>
            <person name="Tripathy S."/>
        </authorList>
    </citation>
    <scope>NUCLEOTIDE SEQUENCE [LARGE SCALE GENOMIC DNA]</scope>
    <source>
        <strain evidence="7 8">BDU141951</strain>
    </source>
</reference>
<comment type="caution">
    <text evidence="7">The sequence shown here is derived from an EMBL/GenBank/DDBJ whole genome shotgun (WGS) entry which is preliminary data.</text>
</comment>